<evidence type="ECO:0000256" key="1">
    <source>
        <dbReference type="SAM" id="Phobius"/>
    </source>
</evidence>
<feature type="transmembrane region" description="Helical" evidence="1">
    <location>
        <begin position="6"/>
        <end position="30"/>
    </location>
</feature>
<protein>
    <submittedName>
        <fullName evidence="3">F-box domain</fullName>
    </submittedName>
</protein>
<dbReference type="Gene3D" id="3.10.450.50">
    <property type="match status" value="1"/>
</dbReference>
<dbReference type="FunCoup" id="A0A200QW71">
    <property type="interactions" value="640"/>
</dbReference>
<feature type="domain" description="F-box" evidence="2">
    <location>
        <begin position="105"/>
        <end position="151"/>
    </location>
</feature>
<dbReference type="Gene3D" id="1.20.1280.50">
    <property type="match status" value="1"/>
</dbReference>
<keyword evidence="4" id="KW-1185">Reference proteome</keyword>
<evidence type="ECO:0000313" key="3">
    <source>
        <dbReference type="EMBL" id="OVA14709.1"/>
    </source>
</evidence>
<dbReference type="Pfam" id="PF13474">
    <property type="entry name" value="SnoaL_3"/>
    <property type="match status" value="1"/>
</dbReference>
<dbReference type="PANTHER" id="PTHR47124">
    <property type="entry name" value="F-BOX PROTEIN SKIP8"/>
    <property type="match status" value="1"/>
</dbReference>
<dbReference type="InParanoid" id="A0A200QW71"/>
<comment type="caution">
    <text evidence="3">The sequence shown here is derived from an EMBL/GenBank/DDBJ whole genome shotgun (WGS) entry which is preliminary data.</text>
</comment>
<dbReference type="Proteomes" id="UP000195402">
    <property type="component" value="Unassembled WGS sequence"/>
</dbReference>
<organism evidence="3 4">
    <name type="scientific">Macleaya cordata</name>
    <name type="common">Five-seeded plume-poppy</name>
    <name type="synonym">Bocconia cordata</name>
    <dbReference type="NCBI Taxonomy" id="56857"/>
    <lineage>
        <taxon>Eukaryota</taxon>
        <taxon>Viridiplantae</taxon>
        <taxon>Streptophyta</taxon>
        <taxon>Embryophyta</taxon>
        <taxon>Tracheophyta</taxon>
        <taxon>Spermatophyta</taxon>
        <taxon>Magnoliopsida</taxon>
        <taxon>Ranunculales</taxon>
        <taxon>Papaveraceae</taxon>
        <taxon>Papaveroideae</taxon>
        <taxon>Macleaya</taxon>
    </lineage>
</organism>
<dbReference type="InterPro" id="IPR044260">
    <property type="entry name" value="SKIP8-like"/>
</dbReference>
<dbReference type="SUPFAM" id="SSF54427">
    <property type="entry name" value="NTF2-like"/>
    <property type="match status" value="1"/>
</dbReference>
<keyword evidence="1" id="KW-0812">Transmembrane</keyword>
<dbReference type="CDD" id="cd22117">
    <property type="entry name" value="F-box_FBXL4"/>
    <property type="match status" value="1"/>
</dbReference>
<dbReference type="SUPFAM" id="SSF81383">
    <property type="entry name" value="F-box domain"/>
    <property type="match status" value="1"/>
</dbReference>
<dbReference type="Pfam" id="PF12937">
    <property type="entry name" value="F-box-like"/>
    <property type="match status" value="1"/>
</dbReference>
<evidence type="ECO:0000259" key="2">
    <source>
        <dbReference type="PROSITE" id="PS50181"/>
    </source>
</evidence>
<sequence>MDNTSIFSSISFNVAAFITVFCCLFALLAVRSSFPAIIFGKVRSRRSEGVGISPKKKKNCDCICSCSSNEESSTSTSVISSYSNGGIGEKHENMPVRVSERQTGASMMEQLVPEITTHALSYLDYPSLCRLSMTNSSMRRAANDDSAWKSLYHKDFTVEQDSVMPVNGWKAYYAATRAVVNVNAEFYNIIRERSLPAMSRLWLNADYVKCVHGSGELFSGYDAVMESWQLAFNWGQGIAFQIRDVRARVLTDMAWVTMKTYIDVETGPFNVTNVYEFHKGQWYLVHHHTSVILLDAEVDNQNIFG</sequence>
<dbReference type="PROSITE" id="PS50181">
    <property type="entry name" value="FBOX"/>
    <property type="match status" value="1"/>
</dbReference>
<dbReference type="InterPro" id="IPR037401">
    <property type="entry name" value="SnoaL-like"/>
</dbReference>
<evidence type="ECO:0000313" key="4">
    <source>
        <dbReference type="Proteomes" id="UP000195402"/>
    </source>
</evidence>
<name>A0A200QW71_MACCD</name>
<dbReference type="OrthoDB" id="1901658at2759"/>
<accession>A0A200QW71</accession>
<dbReference type="AlphaFoldDB" id="A0A200QW71"/>
<dbReference type="EMBL" id="MVGT01001025">
    <property type="protein sequence ID" value="OVA14709.1"/>
    <property type="molecule type" value="Genomic_DNA"/>
</dbReference>
<proteinExistence type="predicted"/>
<gene>
    <name evidence="3" type="ORF">BVC80_1819g25</name>
</gene>
<dbReference type="OMA" id="MQSWQLA"/>
<dbReference type="InterPro" id="IPR001810">
    <property type="entry name" value="F-box_dom"/>
</dbReference>
<dbReference type="STRING" id="56857.A0A200QW71"/>
<keyword evidence="1" id="KW-0472">Membrane</keyword>
<dbReference type="InterPro" id="IPR032710">
    <property type="entry name" value="NTF2-like_dom_sf"/>
</dbReference>
<dbReference type="InterPro" id="IPR036047">
    <property type="entry name" value="F-box-like_dom_sf"/>
</dbReference>
<reference evidence="3 4" key="1">
    <citation type="journal article" date="2017" name="Mol. Plant">
        <title>The Genome of Medicinal Plant Macleaya cordata Provides New Insights into Benzylisoquinoline Alkaloids Metabolism.</title>
        <authorList>
            <person name="Liu X."/>
            <person name="Liu Y."/>
            <person name="Huang P."/>
            <person name="Ma Y."/>
            <person name="Qing Z."/>
            <person name="Tang Q."/>
            <person name="Cao H."/>
            <person name="Cheng P."/>
            <person name="Zheng Y."/>
            <person name="Yuan Z."/>
            <person name="Zhou Y."/>
            <person name="Liu J."/>
            <person name="Tang Z."/>
            <person name="Zhuo Y."/>
            <person name="Zhang Y."/>
            <person name="Yu L."/>
            <person name="Huang J."/>
            <person name="Yang P."/>
            <person name="Peng Q."/>
            <person name="Zhang J."/>
            <person name="Jiang W."/>
            <person name="Zhang Z."/>
            <person name="Lin K."/>
            <person name="Ro D.K."/>
            <person name="Chen X."/>
            <person name="Xiong X."/>
            <person name="Shang Y."/>
            <person name="Huang S."/>
            <person name="Zeng J."/>
        </authorList>
    </citation>
    <scope>NUCLEOTIDE SEQUENCE [LARGE SCALE GENOMIC DNA]</scope>
    <source>
        <strain evidence="4">cv. BLH2017</strain>
        <tissue evidence="3">Root</tissue>
    </source>
</reference>
<keyword evidence="1" id="KW-1133">Transmembrane helix</keyword>
<dbReference type="PANTHER" id="PTHR47124:SF1">
    <property type="entry name" value="F-BOX PROTEIN SKIP8"/>
    <property type="match status" value="1"/>
</dbReference>